<evidence type="ECO:0000259" key="3">
    <source>
        <dbReference type="Pfam" id="PF00890"/>
    </source>
</evidence>
<dbReference type="InterPro" id="IPR036188">
    <property type="entry name" value="FAD/NAD-bd_sf"/>
</dbReference>
<keyword evidence="1" id="KW-0285">Flavoprotein</keyword>
<dbReference type="EMBL" id="UOER01000035">
    <property type="protein sequence ID" value="VAW18892.1"/>
    <property type="molecule type" value="Genomic_DNA"/>
</dbReference>
<organism evidence="4">
    <name type="scientific">hydrothermal vent metagenome</name>
    <dbReference type="NCBI Taxonomy" id="652676"/>
    <lineage>
        <taxon>unclassified sequences</taxon>
        <taxon>metagenomes</taxon>
        <taxon>ecological metagenomes</taxon>
    </lineage>
</organism>
<dbReference type="PANTHER" id="PTHR43260:SF1">
    <property type="entry name" value="KSDD-LIKE STEROID DEHYDROGENASE RV0785"/>
    <property type="match status" value="1"/>
</dbReference>
<accession>A0A3B0TWX1</accession>
<dbReference type="InterPro" id="IPR027477">
    <property type="entry name" value="Succ_DH/fumarate_Rdtase_cat_sf"/>
</dbReference>
<reference evidence="4" key="1">
    <citation type="submission" date="2018-06" db="EMBL/GenBank/DDBJ databases">
        <authorList>
            <person name="Zhirakovskaya E."/>
        </authorList>
    </citation>
    <scope>NUCLEOTIDE SEQUENCE</scope>
</reference>
<dbReference type="InterPro" id="IPR003953">
    <property type="entry name" value="FAD-dep_OxRdtase_2_FAD-bd"/>
</dbReference>
<evidence type="ECO:0000256" key="2">
    <source>
        <dbReference type="ARBA" id="ARBA00023002"/>
    </source>
</evidence>
<sequence length="249" mass="28189">NYKGERMGPMPLVTSFDTRYLVTKICEQEKQYSWQILNEKIAYKELGVSGSEFNEGIKNKKIVSFLYSVLKGNKHLIKSLEKDSPNYITANSIEELAKKMNNLTGTNDIEPTVLKESIESYDRNFERGKNIWNDEQIRRIMHTREYKGDKKRTLKPQKLNQKKAYPLIAIREFILSRKSLGGIQTNLNSQVLKISSKNSTHDSFTNLYAVGEAAGFGGGGSHGKRALEGTFLATCIFTAQKAAKHITDN</sequence>
<name>A0A3B0TWX1_9ZZZZ</name>
<keyword evidence="2" id="KW-0560">Oxidoreductase</keyword>
<protein>
    <submittedName>
        <fullName evidence="4">Fumarate/succinate/L-aspartate dehydrogenases</fullName>
    </submittedName>
</protein>
<gene>
    <name evidence="4" type="ORF">MNBD_BACTEROID04-93</name>
</gene>
<dbReference type="GO" id="GO:0016627">
    <property type="term" value="F:oxidoreductase activity, acting on the CH-CH group of donors"/>
    <property type="evidence" value="ECO:0007669"/>
    <property type="project" value="InterPro"/>
</dbReference>
<evidence type="ECO:0000313" key="4">
    <source>
        <dbReference type="EMBL" id="VAW18892.1"/>
    </source>
</evidence>
<evidence type="ECO:0000256" key="1">
    <source>
        <dbReference type="ARBA" id="ARBA00022630"/>
    </source>
</evidence>
<dbReference type="PANTHER" id="PTHR43260">
    <property type="entry name" value="3-KETOSTEROID-DELTA-1-DEHYDROGENASE"/>
    <property type="match status" value="1"/>
</dbReference>
<dbReference type="InterPro" id="IPR014614">
    <property type="entry name" value="KsdD_DH"/>
</dbReference>
<dbReference type="AlphaFoldDB" id="A0A3B0TWX1"/>
<feature type="domain" description="FAD-dependent oxidoreductase 2 FAD-binding" evidence="3">
    <location>
        <begin position="87"/>
        <end position="232"/>
    </location>
</feature>
<dbReference type="Pfam" id="PF00890">
    <property type="entry name" value="FAD_binding_2"/>
    <property type="match status" value="1"/>
</dbReference>
<proteinExistence type="predicted"/>
<dbReference type="Gene3D" id="3.50.50.60">
    <property type="entry name" value="FAD/NAD(P)-binding domain"/>
    <property type="match status" value="1"/>
</dbReference>
<feature type="non-terminal residue" evidence="4">
    <location>
        <position position="1"/>
    </location>
</feature>
<dbReference type="Gene3D" id="3.90.700.10">
    <property type="entry name" value="Succinate dehydrogenase/fumarate reductase flavoprotein, catalytic domain"/>
    <property type="match status" value="1"/>
</dbReference>